<name>A0ABY4ZNA5_9CAUL</name>
<dbReference type="PANTHER" id="PTHR45947">
    <property type="entry name" value="SULFOQUINOVOSYL TRANSFERASE SQD2"/>
    <property type="match status" value="1"/>
</dbReference>
<evidence type="ECO:0000313" key="3">
    <source>
        <dbReference type="Proteomes" id="UP001057520"/>
    </source>
</evidence>
<dbReference type="Pfam" id="PF13579">
    <property type="entry name" value="Glyco_trans_4_4"/>
    <property type="match status" value="1"/>
</dbReference>
<accession>A0ABY4ZNA5</accession>
<protein>
    <submittedName>
        <fullName evidence="2">WcaI family glycosyltransferase</fullName>
    </submittedName>
</protein>
<reference evidence="2 3" key="1">
    <citation type="submission" date="2022-04" db="EMBL/GenBank/DDBJ databases">
        <title>Genome sequence of soybean root-associated Caulobacter segnis RL271.</title>
        <authorList>
            <person name="Longley R."/>
            <person name="Bonito G."/>
            <person name="Trigodet F."/>
            <person name="Crosson S."/>
            <person name="Fiebig A."/>
        </authorList>
    </citation>
    <scope>NUCLEOTIDE SEQUENCE [LARGE SCALE GENOMIC DNA]</scope>
    <source>
        <strain evidence="2 3">RL271</strain>
    </source>
</reference>
<dbReference type="Proteomes" id="UP001057520">
    <property type="component" value="Chromosome"/>
</dbReference>
<proteinExistence type="predicted"/>
<sequence>MTESTTEDSRALYHESALSAAEPEAGASQPRTARCSKARRKVLIVALNYAPEMVGCAKYTAELAEALAQDGYRVEVICAPPYYPQWKILEGYSGASWRTEILNGVLVRRVPLFVPKKVSGLTRILHLASFGAATVPAALSAAFKFKPDLVFTVAPTLTSSFAALIAAKIAGARSWLHIQDFEVDAAFELGLLKSRIARRLALFAERLTFRAFDRVSTISPAMARLLHAKGVGGDAIVELRNWVDVESIPTLPSTNTSYRSELAIDAHDIVALYSGNMAAKQGIEMLADVARQIHEGRRAAVTFIFCGEGPARASLEAACSDLSNVRFLPLQPLERLGELLGTADVHLLPQRPEAADLVLPSKLTGMLASGRPVIAMAMPGSSLEQEVQGAGIAVEPTAKAMAVALDRLATDAPLRRELGAGARHRAEAAWQKSAIYEKFVGVIHGLDNCAG</sequence>
<dbReference type="CDD" id="cd03794">
    <property type="entry name" value="GT4_WbuB-like"/>
    <property type="match status" value="1"/>
</dbReference>
<organism evidence="2 3">
    <name type="scientific">Caulobacter segnis</name>
    <dbReference type="NCBI Taxonomy" id="88688"/>
    <lineage>
        <taxon>Bacteria</taxon>
        <taxon>Pseudomonadati</taxon>
        <taxon>Pseudomonadota</taxon>
        <taxon>Alphaproteobacteria</taxon>
        <taxon>Caulobacterales</taxon>
        <taxon>Caulobacteraceae</taxon>
        <taxon>Caulobacter</taxon>
    </lineage>
</organism>
<evidence type="ECO:0000313" key="2">
    <source>
        <dbReference type="EMBL" id="USQ94203.1"/>
    </source>
</evidence>
<dbReference type="Gene3D" id="3.40.50.2000">
    <property type="entry name" value="Glycogen Phosphorylase B"/>
    <property type="match status" value="2"/>
</dbReference>
<dbReference type="Pfam" id="PF13692">
    <property type="entry name" value="Glyco_trans_1_4"/>
    <property type="match status" value="1"/>
</dbReference>
<evidence type="ECO:0000259" key="1">
    <source>
        <dbReference type="Pfam" id="PF13579"/>
    </source>
</evidence>
<gene>
    <name evidence="2" type="ORF">MZV50_16520</name>
</gene>
<dbReference type="InterPro" id="IPR050194">
    <property type="entry name" value="Glycosyltransferase_grp1"/>
</dbReference>
<dbReference type="PANTHER" id="PTHR45947:SF3">
    <property type="entry name" value="SULFOQUINOVOSYL TRANSFERASE SQD2"/>
    <property type="match status" value="1"/>
</dbReference>
<feature type="domain" description="Glycosyltransferase subfamily 4-like N-terminal" evidence="1">
    <location>
        <begin position="55"/>
        <end position="242"/>
    </location>
</feature>
<dbReference type="InterPro" id="IPR028098">
    <property type="entry name" value="Glyco_trans_4-like_N"/>
</dbReference>
<dbReference type="SUPFAM" id="SSF53756">
    <property type="entry name" value="UDP-Glycosyltransferase/glycogen phosphorylase"/>
    <property type="match status" value="1"/>
</dbReference>
<keyword evidence="3" id="KW-1185">Reference proteome</keyword>
<dbReference type="EMBL" id="CP096040">
    <property type="protein sequence ID" value="USQ94203.1"/>
    <property type="molecule type" value="Genomic_DNA"/>
</dbReference>
<dbReference type="NCBIfam" id="NF007640">
    <property type="entry name" value="PRK10307.1"/>
    <property type="match status" value="1"/>
</dbReference>